<proteinExistence type="predicted"/>
<name>A0A074JD69_STRSL</name>
<feature type="transmembrane region" description="Helical" evidence="1">
    <location>
        <begin position="101"/>
        <end position="122"/>
    </location>
</feature>
<evidence type="ECO:0000256" key="1">
    <source>
        <dbReference type="SAM" id="Phobius"/>
    </source>
</evidence>
<feature type="transmembrane region" description="Helical" evidence="1">
    <location>
        <begin position="191"/>
        <end position="210"/>
    </location>
</feature>
<protein>
    <submittedName>
        <fullName evidence="2">Uncharacterized protein</fullName>
    </submittedName>
</protein>
<feature type="transmembrane region" description="Helical" evidence="1">
    <location>
        <begin position="21"/>
        <end position="38"/>
    </location>
</feature>
<dbReference type="AlphaFoldDB" id="A0A074JD69"/>
<feature type="transmembrane region" description="Helical" evidence="1">
    <location>
        <begin position="271"/>
        <end position="290"/>
    </location>
</feature>
<dbReference type="EMBL" id="JJMT01000024">
    <property type="protein sequence ID" value="KEO43979.1"/>
    <property type="molecule type" value="Genomic_DNA"/>
</dbReference>
<sequence length="533" mass="63061">MRYRMYFRMIEKFFRWIRYPQYIMFLLEGCFLLLSFSIDNNLFYTKVSTLRYFFLTFFISAFKLSQLALFITIFGFRIGVDYGGLKHQFNSDKLVNIANKVLIITLLITYFEVLAFILENMINNKSLTLNYSILGNIFDKSQFLSMLPMIFIFFFALEMPLFMFKVSPFVLYTFIALPLLLLSSIGVQKGIITWAFLAFLLITIGINFYDKVLVNYKGIEIDDYRILEKKIKYLFTVACIYFGLLSSELIIGFKCYNLFVRSTPIPEIVNILMNGSIKIIILLYLYAIIIEYEDKIYYWIIARIYSRELKPIYGNYKRVVRERKGFKILSGDYFLVEERETSLMTVILDDNVKEEVELDNVLKHSFDVIQIENDYYVTKENKLLEEISTLSLSGGYQKLGRPFRSVFPLLVVLGLLFSVSLYFEKYHSSIDGYYVRVIIRKNLSYKYSINENEKIKVEDDSFYYRGEVKNINRETLAINRGKYFGKYYRGILEIDNFEKLSKDDENYSQYYVRRGSSIYNAIKDNSKHAKNIN</sequence>
<dbReference type="Proteomes" id="UP000027855">
    <property type="component" value="Unassembled WGS sequence"/>
</dbReference>
<keyword evidence="1" id="KW-1133">Transmembrane helix</keyword>
<keyword evidence="1" id="KW-0472">Membrane</keyword>
<feature type="transmembrane region" description="Helical" evidence="1">
    <location>
        <begin position="169"/>
        <end position="185"/>
    </location>
</feature>
<keyword evidence="1" id="KW-0812">Transmembrane</keyword>
<gene>
    <name evidence="2" type="ORF">DL07_05275</name>
</gene>
<feature type="transmembrane region" description="Helical" evidence="1">
    <location>
        <begin position="142"/>
        <end position="162"/>
    </location>
</feature>
<organism evidence="2 3">
    <name type="scientific">Streptococcus salivarius</name>
    <dbReference type="NCBI Taxonomy" id="1304"/>
    <lineage>
        <taxon>Bacteria</taxon>
        <taxon>Bacillati</taxon>
        <taxon>Bacillota</taxon>
        <taxon>Bacilli</taxon>
        <taxon>Lactobacillales</taxon>
        <taxon>Streptococcaceae</taxon>
        <taxon>Streptococcus</taxon>
    </lineage>
</organism>
<feature type="transmembrane region" description="Helical" evidence="1">
    <location>
        <begin position="406"/>
        <end position="423"/>
    </location>
</feature>
<reference evidence="2 3" key="1">
    <citation type="submission" date="2014-04" db="EMBL/GenBank/DDBJ databases">
        <title>Variable characteristics of bacteriocin-producing Streptococcus salivarius strains isolated from Malaysian subjects.</title>
        <authorList>
            <person name="Philip K."/>
            <person name="Barbour A."/>
        </authorList>
    </citation>
    <scope>NUCLEOTIDE SEQUENCE [LARGE SCALE GENOMIC DNA]</scope>
    <source>
        <strain evidence="2 3">NU10</strain>
    </source>
</reference>
<feature type="transmembrane region" description="Helical" evidence="1">
    <location>
        <begin position="231"/>
        <end position="251"/>
    </location>
</feature>
<comment type="caution">
    <text evidence="2">The sequence shown here is derived from an EMBL/GenBank/DDBJ whole genome shotgun (WGS) entry which is preliminary data.</text>
</comment>
<evidence type="ECO:0000313" key="2">
    <source>
        <dbReference type="EMBL" id="KEO43979.1"/>
    </source>
</evidence>
<feature type="transmembrane region" description="Helical" evidence="1">
    <location>
        <begin position="50"/>
        <end position="80"/>
    </location>
</feature>
<evidence type="ECO:0000313" key="3">
    <source>
        <dbReference type="Proteomes" id="UP000027855"/>
    </source>
</evidence>
<accession>A0A074JD69</accession>